<keyword evidence="3" id="KW-1185">Reference proteome</keyword>
<organism evidence="2 3">
    <name type="scientific">Caulobacter mirabilis</name>
    <dbReference type="NCBI Taxonomy" id="69666"/>
    <lineage>
        <taxon>Bacteria</taxon>
        <taxon>Pseudomonadati</taxon>
        <taxon>Pseudomonadota</taxon>
        <taxon>Alphaproteobacteria</taxon>
        <taxon>Caulobacterales</taxon>
        <taxon>Caulobacteraceae</taxon>
        <taxon>Caulobacter</taxon>
    </lineage>
</organism>
<dbReference type="KEGG" id="cmb:CSW64_17650"/>
<sequence length="67" mass="6741">MVWMVALLGVGVAALMLFSLTAGAAGLGAALAARLLFVLILVFAATPWLAPPEPRLDPSALPSGLLG</sequence>
<keyword evidence="1" id="KW-0812">Transmembrane</keyword>
<feature type="transmembrane region" description="Helical" evidence="1">
    <location>
        <begin position="33"/>
        <end position="50"/>
    </location>
</feature>
<dbReference type="AlphaFoldDB" id="A0A2D2B1I3"/>
<name>A0A2D2B1I3_9CAUL</name>
<dbReference type="EMBL" id="CP024201">
    <property type="protein sequence ID" value="ATQ44083.1"/>
    <property type="molecule type" value="Genomic_DNA"/>
</dbReference>
<keyword evidence="1" id="KW-0472">Membrane</keyword>
<keyword evidence="1" id="KW-1133">Transmembrane helix</keyword>
<evidence type="ECO:0000256" key="1">
    <source>
        <dbReference type="SAM" id="Phobius"/>
    </source>
</evidence>
<reference evidence="2 3" key="1">
    <citation type="submission" date="2017-10" db="EMBL/GenBank/DDBJ databases">
        <title>Genome sequence of Caulobacter mirabilis FWC38.</title>
        <authorList>
            <person name="Fiebig A."/>
            <person name="Crosson S."/>
        </authorList>
    </citation>
    <scope>NUCLEOTIDE SEQUENCE [LARGE SCALE GENOMIC DNA]</scope>
    <source>
        <strain evidence="2 3">FWC 38</strain>
    </source>
</reference>
<dbReference type="RefSeq" id="WP_099623331.1">
    <property type="nucleotide sequence ID" value="NZ_CP024201.1"/>
</dbReference>
<evidence type="ECO:0000313" key="3">
    <source>
        <dbReference type="Proteomes" id="UP000228945"/>
    </source>
</evidence>
<dbReference type="Proteomes" id="UP000228945">
    <property type="component" value="Chromosome"/>
</dbReference>
<evidence type="ECO:0000313" key="2">
    <source>
        <dbReference type="EMBL" id="ATQ44083.1"/>
    </source>
</evidence>
<gene>
    <name evidence="2" type="ORF">CSW64_17650</name>
</gene>
<proteinExistence type="predicted"/>
<accession>A0A2D2B1I3</accession>
<protein>
    <submittedName>
        <fullName evidence="2">Uncharacterized protein</fullName>
    </submittedName>
</protein>